<evidence type="ECO:0000256" key="3">
    <source>
        <dbReference type="ARBA" id="ARBA00011262"/>
    </source>
</evidence>
<feature type="transmembrane region" description="Helical" evidence="12">
    <location>
        <begin position="32"/>
        <end position="49"/>
    </location>
</feature>
<evidence type="ECO:0000256" key="4">
    <source>
        <dbReference type="ARBA" id="ARBA00022448"/>
    </source>
</evidence>
<evidence type="ECO:0000256" key="5">
    <source>
        <dbReference type="ARBA" id="ARBA00022475"/>
    </source>
</evidence>
<dbReference type="CDD" id="cd06579">
    <property type="entry name" value="TM_PBP1_transp_AraH_like"/>
    <property type="match status" value="1"/>
</dbReference>
<evidence type="ECO:0000256" key="8">
    <source>
        <dbReference type="ARBA" id="ARBA00022989"/>
    </source>
</evidence>
<dbReference type="InterPro" id="IPR001851">
    <property type="entry name" value="ABC_transp_permease"/>
</dbReference>
<name>A0AAU7Q7Q2_9GAMM</name>
<organism evidence="13">
    <name type="scientific">Acerihabitans sp. KWT182</name>
    <dbReference type="NCBI Taxonomy" id="3157919"/>
    <lineage>
        <taxon>Bacteria</taxon>
        <taxon>Pseudomonadati</taxon>
        <taxon>Pseudomonadota</taxon>
        <taxon>Gammaproteobacteria</taxon>
        <taxon>Enterobacterales</taxon>
        <taxon>Pectobacteriaceae</taxon>
        <taxon>Acerihabitans</taxon>
    </lineage>
</organism>
<comment type="function">
    <text evidence="10">Part of the ABC transporter complex LsrABCD involved in autoinducer 2 (AI-2) import. Probably responsible for the translocation of the substrate across the membrane.</text>
</comment>
<feature type="transmembrane region" description="Helical" evidence="12">
    <location>
        <begin position="85"/>
        <end position="103"/>
    </location>
</feature>
<evidence type="ECO:0000256" key="11">
    <source>
        <dbReference type="ARBA" id="ARBA00039381"/>
    </source>
</evidence>
<feature type="transmembrane region" description="Helical" evidence="12">
    <location>
        <begin position="123"/>
        <end position="144"/>
    </location>
</feature>
<evidence type="ECO:0000256" key="12">
    <source>
        <dbReference type="SAM" id="Phobius"/>
    </source>
</evidence>
<evidence type="ECO:0000256" key="2">
    <source>
        <dbReference type="ARBA" id="ARBA00007942"/>
    </source>
</evidence>
<feature type="transmembrane region" description="Helical" evidence="12">
    <location>
        <begin position="6"/>
        <end position="25"/>
    </location>
</feature>
<keyword evidence="5" id="KW-1003">Cell membrane</keyword>
<dbReference type="GO" id="GO:0022857">
    <property type="term" value="F:transmembrane transporter activity"/>
    <property type="evidence" value="ECO:0007669"/>
    <property type="project" value="InterPro"/>
</dbReference>
<feature type="transmembrane region" description="Helical" evidence="12">
    <location>
        <begin position="207"/>
        <end position="223"/>
    </location>
</feature>
<comment type="similarity">
    <text evidence="2">Belongs to the binding-protein-dependent transport system permease family. AraH/RbsC subfamily.</text>
</comment>
<feature type="transmembrane region" description="Helical" evidence="12">
    <location>
        <begin position="177"/>
        <end position="201"/>
    </location>
</feature>
<reference evidence="13" key="1">
    <citation type="submission" date="2024-06" db="EMBL/GenBank/DDBJ databases">
        <authorList>
            <person name="Coelho C."/>
            <person name="Bento M."/>
            <person name="Garcia E."/>
            <person name="Camelo A."/>
            <person name="Brandao I."/>
            <person name="Espirito Santo C."/>
            <person name="Trovao J."/>
            <person name="Verissimo A."/>
            <person name="Costa J."/>
            <person name="Tiago I."/>
        </authorList>
    </citation>
    <scope>NUCLEOTIDE SEQUENCE</scope>
    <source>
        <strain evidence="13">KWT182</strain>
    </source>
</reference>
<proteinExistence type="inferred from homology"/>
<dbReference type="EMBL" id="CP157947">
    <property type="protein sequence ID" value="XBS69189.1"/>
    <property type="molecule type" value="Genomic_DNA"/>
</dbReference>
<protein>
    <recommendedName>
        <fullName evidence="11">Autoinducer 2 import system permease protein LsrD</fullName>
    </recommendedName>
</protein>
<feature type="transmembrane region" description="Helical" evidence="12">
    <location>
        <begin position="230"/>
        <end position="248"/>
    </location>
</feature>
<evidence type="ECO:0000256" key="10">
    <source>
        <dbReference type="ARBA" id="ARBA00025439"/>
    </source>
</evidence>
<evidence type="ECO:0000256" key="1">
    <source>
        <dbReference type="ARBA" id="ARBA00004429"/>
    </source>
</evidence>
<dbReference type="PANTHER" id="PTHR32196:SF71">
    <property type="entry name" value="AUTOINDUCER 2 IMPORT SYSTEM PERMEASE PROTEIN LSRD"/>
    <property type="match status" value="1"/>
</dbReference>
<feature type="transmembrane region" description="Helical" evidence="12">
    <location>
        <begin position="254"/>
        <end position="271"/>
    </location>
</feature>
<gene>
    <name evidence="13" type="ORF">ABK905_22420</name>
</gene>
<evidence type="ECO:0000256" key="7">
    <source>
        <dbReference type="ARBA" id="ARBA00022692"/>
    </source>
</evidence>
<keyword evidence="4" id="KW-0813">Transport</keyword>
<comment type="subunit">
    <text evidence="3">The complex is composed of two ATP-binding proteins (LsrA), two transmembrane proteins (LsrC and LsrD) and a solute-binding protein (LsrB).</text>
</comment>
<dbReference type="GO" id="GO:0005886">
    <property type="term" value="C:plasma membrane"/>
    <property type="evidence" value="ECO:0007669"/>
    <property type="project" value="UniProtKB-SubCell"/>
</dbReference>
<keyword evidence="8 12" id="KW-1133">Transmembrane helix</keyword>
<comment type="subcellular location">
    <subcellularLocation>
        <location evidence="1">Cell inner membrane</location>
        <topology evidence="1">Multi-pass membrane protein</topology>
    </subcellularLocation>
</comment>
<sequence>MLLISLQFATFYVLVALGQMLVISCGSGNIDLSIPGVMTLGAYIGLGVAHASNSAIVPALLAVAGVGLLCGLFNVLLIQGLKIPPMIATLASAFVTQSLAIAYSRGASPLPPPLLAAWAGGRWLHVPLLAVAVMLLAALIALLLKRSLIGRTILAAGQNFRAAVLTDLPVRRALTTAYLAAGLFAALAGLLLASFVGGATLDLGQDYQLMSIACVILGGTSVSGGYATPLGVWFSALLLVLTVSMLNIMQVSPGTRYLVTGLIIVTVLAVARKKA</sequence>
<evidence type="ECO:0000256" key="6">
    <source>
        <dbReference type="ARBA" id="ARBA00022519"/>
    </source>
</evidence>
<keyword evidence="9 12" id="KW-0472">Membrane</keyword>
<keyword evidence="6" id="KW-0997">Cell inner membrane</keyword>
<keyword evidence="7 12" id="KW-0812">Transmembrane</keyword>
<accession>A0AAU7Q7Q2</accession>
<evidence type="ECO:0000256" key="9">
    <source>
        <dbReference type="ARBA" id="ARBA00023136"/>
    </source>
</evidence>
<dbReference type="PANTHER" id="PTHR32196">
    <property type="entry name" value="ABC TRANSPORTER PERMEASE PROTEIN YPHD-RELATED-RELATED"/>
    <property type="match status" value="1"/>
</dbReference>
<evidence type="ECO:0000313" key="13">
    <source>
        <dbReference type="EMBL" id="XBS69189.1"/>
    </source>
</evidence>
<feature type="transmembrane region" description="Helical" evidence="12">
    <location>
        <begin position="55"/>
        <end position="78"/>
    </location>
</feature>
<dbReference type="Pfam" id="PF02653">
    <property type="entry name" value="BPD_transp_2"/>
    <property type="match status" value="1"/>
</dbReference>
<dbReference type="AlphaFoldDB" id="A0AAU7Q7Q2"/>